<dbReference type="InterPro" id="IPR050350">
    <property type="entry name" value="Compl-Cell_Adhes-Reg"/>
</dbReference>
<comment type="caution">
    <text evidence="7">The sequence shown here is derived from an EMBL/GenBank/DDBJ whole genome shotgun (WGS) entry which is preliminary data.</text>
</comment>
<evidence type="ECO:0000313" key="8">
    <source>
        <dbReference type="Proteomes" id="UP001333110"/>
    </source>
</evidence>
<evidence type="ECO:0000259" key="6">
    <source>
        <dbReference type="PROSITE" id="PS50923"/>
    </source>
</evidence>
<dbReference type="InterPro" id="IPR035976">
    <property type="entry name" value="Sushi/SCR/CCP_sf"/>
</dbReference>
<evidence type="ECO:0000313" key="7">
    <source>
        <dbReference type="EMBL" id="KAK4809252.1"/>
    </source>
</evidence>
<feature type="domain" description="Sushi" evidence="6">
    <location>
        <begin position="48"/>
        <end position="106"/>
    </location>
</feature>
<dbReference type="Gene3D" id="2.10.70.10">
    <property type="entry name" value="Complement Module, domain 1"/>
    <property type="match status" value="2"/>
</dbReference>
<sequence length="155" mass="17377">MTPQRFTFPYGAAVRFSCDEGFVLHGDAESRCLASGAWHPPLPTCQPVQCLQPSGDKDLLIHSSKSRFRVNETLRFSCKHNGYQSLYSESTCSAKGTWIPPPTCKRCDACKKIPQIRKTFQCGVPLPELKTLLEVQKLYLEIQKLEKELNPTACG</sequence>
<dbReference type="SMART" id="SM00032">
    <property type="entry name" value="CCP"/>
    <property type="match status" value="2"/>
</dbReference>
<reference evidence="7 8" key="1">
    <citation type="journal article" date="2023" name="J. Hered.">
        <title>Chromosome-level genome of the wood stork (Mycteria americana) provides insight into avian chromosome evolution.</title>
        <authorList>
            <person name="Flamio R. Jr."/>
            <person name="Ramstad K.M."/>
        </authorList>
    </citation>
    <scope>NUCLEOTIDE SEQUENCE [LARGE SCALE GENOMIC DNA]</scope>
    <source>
        <strain evidence="7">JAX WOST 10</strain>
    </source>
</reference>
<feature type="domain" description="Sushi" evidence="6">
    <location>
        <begin position="1"/>
        <end position="47"/>
    </location>
</feature>
<dbReference type="PANTHER" id="PTHR19325:SF575">
    <property type="entry name" value="LOCOMOTION-RELATED PROTEIN HIKARU GENKI"/>
    <property type="match status" value="1"/>
</dbReference>
<dbReference type="AlphaFoldDB" id="A0AAN7RM11"/>
<dbReference type="SUPFAM" id="SSF57535">
    <property type="entry name" value="Complement control module/SCR domain"/>
    <property type="match status" value="2"/>
</dbReference>
<dbReference type="Gene3D" id="1.20.5.3730">
    <property type="match status" value="1"/>
</dbReference>
<organism evidence="7 8">
    <name type="scientific">Mycteria americana</name>
    <name type="common">Wood stork</name>
    <dbReference type="NCBI Taxonomy" id="33587"/>
    <lineage>
        <taxon>Eukaryota</taxon>
        <taxon>Metazoa</taxon>
        <taxon>Chordata</taxon>
        <taxon>Craniata</taxon>
        <taxon>Vertebrata</taxon>
        <taxon>Euteleostomi</taxon>
        <taxon>Archelosauria</taxon>
        <taxon>Archosauria</taxon>
        <taxon>Dinosauria</taxon>
        <taxon>Saurischia</taxon>
        <taxon>Theropoda</taxon>
        <taxon>Coelurosauria</taxon>
        <taxon>Aves</taxon>
        <taxon>Neognathae</taxon>
        <taxon>Neoaves</taxon>
        <taxon>Aequornithes</taxon>
        <taxon>Ciconiiformes</taxon>
        <taxon>Ciconiidae</taxon>
        <taxon>Mycteria</taxon>
    </lineage>
</organism>
<dbReference type="InterPro" id="IPR000436">
    <property type="entry name" value="Sushi_SCR_CCP_dom"/>
</dbReference>
<dbReference type="Proteomes" id="UP001333110">
    <property type="component" value="Unassembled WGS sequence"/>
</dbReference>
<gene>
    <name evidence="7" type="ORF">QYF61_016066</name>
</gene>
<feature type="disulfide bond" evidence="5">
    <location>
        <begin position="18"/>
        <end position="45"/>
    </location>
</feature>
<name>A0AAN7RM11_MYCAM</name>
<keyword evidence="2" id="KW-0677">Repeat</keyword>
<keyword evidence="4" id="KW-0325">Glycoprotein</keyword>
<keyword evidence="1 5" id="KW-0768">Sushi</keyword>
<evidence type="ECO:0000256" key="5">
    <source>
        <dbReference type="PROSITE-ProRule" id="PRU00302"/>
    </source>
</evidence>
<evidence type="ECO:0000256" key="4">
    <source>
        <dbReference type="ARBA" id="ARBA00023180"/>
    </source>
</evidence>
<protein>
    <recommendedName>
        <fullName evidence="6">Sushi domain-containing protein</fullName>
    </recommendedName>
</protein>
<dbReference type="Pfam" id="PF00084">
    <property type="entry name" value="Sushi"/>
    <property type="match status" value="2"/>
</dbReference>
<dbReference type="PROSITE" id="PS50923">
    <property type="entry name" value="SUSHI"/>
    <property type="match status" value="2"/>
</dbReference>
<evidence type="ECO:0000256" key="2">
    <source>
        <dbReference type="ARBA" id="ARBA00022737"/>
    </source>
</evidence>
<evidence type="ECO:0000256" key="1">
    <source>
        <dbReference type="ARBA" id="ARBA00022659"/>
    </source>
</evidence>
<proteinExistence type="predicted"/>
<dbReference type="EMBL" id="JAUNZN010000022">
    <property type="protein sequence ID" value="KAK4809252.1"/>
    <property type="molecule type" value="Genomic_DNA"/>
</dbReference>
<comment type="caution">
    <text evidence="5">Lacks conserved residue(s) required for the propagation of feature annotation.</text>
</comment>
<dbReference type="PANTHER" id="PTHR19325">
    <property type="entry name" value="COMPLEMENT COMPONENT-RELATED SUSHI DOMAIN-CONTAINING"/>
    <property type="match status" value="1"/>
</dbReference>
<accession>A0AAN7RM11</accession>
<keyword evidence="8" id="KW-1185">Reference proteome</keyword>
<evidence type="ECO:0000256" key="3">
    <source>
        <dbReference type="ARBA" id="ARBA00023157"/>
    </source>
</evidence>
<dbReference type="CDD" id="cd00033">
    <property type="entry name" value="CCP"/>
    <property type="match status" value="2"/>
</dbReference>
<keyword evidence="3 5" id="KW-1015">Disulfide bond</keyword>